<dbReference type="SMART" id="SM00028">
    <property type="entry name" value="TPR"/>
    <property type="match status" value="4"/>
</dbReference>
<dbReference type="InterPro" id="IPR056681">
    <property type="entry name" value="DUF7779"/>
</dbReference>
<dbReference type="EMBL" id="JAHHHV010000023">
    <property type="protein sequence ID" value="MBW4464867.1"/>
    <property type="molecule type" value="Genomic_DNA"/>
</dbReference>
<comment type="caution">
    <text evidence="5">The sequence shown here is derived from an EMBL/GenBank/DDBJ whole genome shotgun (WGS) entry which is preliminary data.</text>
</comment>
<dbReference type="Pfam" id="PF25000">
    <property type="entry name" value="DUF7779"/>
    <property type="match status" value="1"/>
</dbReference>
<dbReference type="Pfam" id="PF13424">
    <property type="entry name" value="TPR_12"/>
    <property type="match status" value="2"/>
</dbReference>
<feature type="region of interest" description="Disordered" evidence="2">
    <location>
        <begin position="200"/>
        <end position="226"/>
    </location>
</feature>
<dbReference type="GO" id="GO:0043531">
    <property type="term" value="F:ADP binding"/>
    <property type="evidence" value="ECO:0007669"/>
    <property type="project" value="InterPro"/>
</dbReference>
<evidence type="ECO:0000256" key="2">
    <source>
        <dbReference type="SAM" id="MobiDB-lite"/>
    </source>
</evidence>
<dbReference type="SUPFAM" id="SSF50494">
    <property type="entry name" value="Trypsin-like serine proteases"/>
    <property type="match status" value="1"/>
</dbReference>
<evidence type="ECO:0000256" key="1">
    <source>
        <dbReference type="PROSITE-ProRule" id="PRU00339"/>
    </source>
</evidence>
<feature type="domain" description="NB-ARC" evidence="3">
    <location>
        <begin position="262"/>
        <end position="398"/>
    </location>
</feature>
<evidence type="ECO:0000313" key="6">
    <source>
        <dbReference type="Proteomes" id="UP000707356"/>
    </source>
</evidence>
<dbReference type="PRINTS" id="PR00381">
    <property type="entry name" value="KINESINLIGHT"/>
</dbReference>
<dbReference type="Pfam" id="PF00931">
    <property type="entry name" value="NB-ARC"/>
    <property type="match status" value="1"/>
</dbReference>
<proteinExistence type="predicted"/>
<accession>A0A951U4V9</accession>
<evidence type="ECO:0000259" key="3">
    <source>
        <dbReference type="Pfam" id="PF00931"/>
    </source>
</evidence>
<feature type="compositionally biased region" description="Basic and acidic residues" evidence="2">
    <location>
        <begin position="212"/>
        <end position="223"/>
    </location>
</feature>
<dbReference type="SUPFAM" id="SSF52540">
    <property type="entry name" value="P-loop containing nucleoside triphosphate hydrolases"/>
    <property type="match status" value="1"/>
</dbReference>
<dbReference type="PANTHER" id="PTHR46082:SF6">
    <property type="entry name" value="AAA+ ATPASE DOMAIN-CONTAINING PROTEIN-RELATED"/>
    <property type="match status" value="1"/>
</dbReference>
<dbReference type="Gene3D" id="3.40.50.300">
    <property type="entry name" value="P-loop containing nucleotide triphosphate hydrolases"/>
    <property type="match status" value="1"/>
</dbReference>
<keyword evidence="1" id="KW-0802">TPR repeat</keyword>
<dbReference type="Gene3D" id="1.25.40.10">
    <property type="entry name" value="Tetratricopeptide repeat domain"/>
    <property type="match status" value="1"/>
</dbReference>
<feature type="domain" description="DUF7779" evidence="4">
    <location>
        <begin position="513"/>
        <end position="601"/>
    </location>
</feature>
<dbReference type="InterPro" id="IPR027417">
    <property type="entry name" value="P-loop_NTPase"/>
</dbReference>
<dbReference type="PANTHER" id="PTHR46082">
    <property type="entry name" value="ATP/GTP-BINDING PROTEIN-RELATED"/>
    <property type="match status" value="1"/>
</dbReference>
<dbReference type="InterPro" id="IPR019734">
    <property type="entry name" value="TPR_rpt"/>
</dbReference>
<organism evidence="5 6">
    <name type="scientific">Pegethrix bostrychoides GSE-TBD4-15B</name>
    <dbReference type="NCBI Taxonomy" id="2839662"/>
    <lineage>
        <taxon>Bacteria</taxon>
        <taxon>Bacillati</taxon>
        <taxon>Cyanobacteriota</taxon>
        <taxon>Cyanophyceae</taxon>
        <taxon>Oculatellales</taxon>
        <taxon>Oculatellaceae</taxon>
        <taxon>Pegethrix</taxon>
    </lineage>
</organism>
<dbReference type="InterPro" id="IPR053137">
    <property type="entry name" value="NLR-like"/>
</dbReference>
<feature type="repeat" description="TPR" evidence="1">
    <location>
        <begin position="691"/>
        <end position="724"/>
    </location>
</feature>
<dbReference type="InterPro" id="IPR011990">
    <property type="entry name" value="TPR-like_helical_dom_sf"/>
</dbReference>
<name>A0A951U4V9_9CYAN</name>
<dbReference type="PROSITE" id="PS50005">
    <property type="entry name" value="TPR"/>
    <property type="match status" value="2"/>
</dbReference>
<dbReference type="SUPFAM" id="SSF48452">
    <property type="entry name" value="TPR-like"/>
    <property type="match status" value="1"/>
</dbReference>
<evidence type="ECO:0000259" key="4">
    <source>
        <dbReference type="Pfam" id="PF25000"/>
    </source>
</evidence>
<protein>
    <submittedName>
        <fullName evidence="5">Tetratricopeptide repeat protein</fullName>
    </submittedName>
</protein>
<evidence type="ECO:0000313" key="5">
    <source>
        <dbReference type="EMBL" id="MBW4464867.1"/>
    </source>
</evidence>
<dbReference type="InterPro" id="IPR009003">
    <property type="entry name" value="Peptidase_S1_PA"/>
</dbReference>
<gene>
    <name evidence="5" type="ORF">KME07_05440</name>
</gene>
<dbReference type="Pfam" id="PF13365">
    <property type="entry name" value="Trypsin_2"/>
    <property type="match status" value="1"/>
</dbReference>
<feature type="repeat" description="TPR" evidence="1">
    <location>
        <begin position="775"/>
        <end position="808"/>
    </location>
</feature>
<reference evidence="5" key="1">
    <citation type="submission" date="2021-05" db="EMBL/GenBank/DDBJ databases">
        <authorList>
            <person name="Pietrasiak N."/>
            <person name="Ward R."/>
            <person name="Stajich J.E."/>
            <person name="Kurbessoian T."/>
        </authorList>
    </citation>
    <scope>NUCLEOTIDE SEQUENCE</scope>
    <source>
        <strain evidence="5">GSE-TBD4-15B</strain>
    </source>
</reference>
<reference evidence="5" key="2">
    <citation type="journal article" date="2022" name="Microbiol. Resour. Announc.">
        <title>Metagenome Sequencing to Explore Phylogenomics of Terrestrial Cyanobacteria.</title>
        <authorList>
            <person name="Ward R.D."/>
            <person name="Stajich J.E."/>
            <person name="Johansen J.R."/>
            <person name="Huntemann M."/>
            <person name="Clum A."/>
            <person name="Foster B."/>
            <person name="Foster B."/>
            <person name="Roux S."/>
            <person name="Palaniappan K."/>
            <person name="Varghese N."/>
            <person name="Mukherjee S."/>
            <person name="Reddy T.B.K."/>
            <person name="Daum C."/>
            <person name="Copeland A."/>
            <person name="Chen I.A."/>
            <person name="Ivanova N.N."/>
            <person name="Kyrpides N.C."/>
            <person name="Shapiro N."/>
            <person name="Eloe-Fadrosh E.A."/>
            <person name="Pietrasiak N."/>
        </authorList>
    </citation>
    <scope>NUCLEOTIDE SEQUENCE</scope>
    <source>
        <strain evidence="5">GSE-TBD4-15B</strain>
    </source>
</reference>
<dbReference type="AlphaFoldDB" id="A0A951U4V9"/>
<dbReference type="InterPro" id="IPR002182">
    <property type="entry name" value="NB-ARC"/>
</dbReference>
<sequence>MVSTSLEALLQDCTVRVLISGKSGWGTGFFVAPGQILTCAHVVEEAVDQQVQIEWKLQLPVRATVTQIFPKPYDLALLEFSPAEATDHPCVWLDTVVQSRDPLYLFGYPDEGDRQGEPATFHCEGLTGSEPPDIKFALGQVRPGMSGSALLNQRTGKICGMVKFTRDRSIDLGGGAVCASTILNQFPELEVLQQQFHQRDQRWTAAQAQSRSEPEPQTQKEPKPFTVPYERNPHFTGRAEILAQIHATLGQTGTAALNQAKAIHGLGGVGKTQTAVEYAYRYFEDERGYDWVLWVNASTLTLDASFGSIAADLALPNHETQKLDENTAAVSRWLETHDRWLLIFDNVDEPKAVKPYRPKNPNGRILLTSRAQRFESLGVANPIALNDMTPAEAHEFLLRRTGRSPLAPLKKGGTEPNGLEVPLFKGDLGGSDALAATEQQALIDLAKALGYLPLALEQAAAYMLAKNVSFAAYLRSYQQRRLRVIEKQRPEMGDYPESVATTWAINFEAVKVSSPAAADLLNLSAFLAPDNIPYELLLLGKEHLGELLSQALADAPENELVLPELLEELTRYSLIRLETDNRYSIHRLVQEVLRDALQTEEQQWQARVIEALNQTFPDVEFKNWRQCERLVEQVQAIDRQAATQTSDLARLLNQTGYFLREQGRYGEAEPLYLDALKIRRSQLGAEHPYTASSLHNLAELYRAQGRYREAEPLYLDALNIYRSQLGAEHPTTASSLSGLALLYSSQGRYGEAEPLYLDALNIYRSQLGAEHPDTATSLNNLGAFYVERGNFEAAIPLLQESLAIRERVLGDSHPDTQGTRWWLERAQAGE</sequence>
<dbReference type="Proteomes" id="UP000707356">
    <property type="component" value="Unassembled WGS sequence"/>
</dbReference>
<dbReference type="Gene3D" id="2.40.10.120">
    <property type="match status" value="1"/>
</dbReference>